<gene>
    <name evidence="1" type="ORF">SAMN04488052_11116</name>
</gene>
<evidence type="ECO:0000313" key="2">
    <source>
        <dbReference type="Proteomes" id="UP000199657"/>
    </source>
</evidence>
<dbReference type="Proteomes" id="UP000199657">
    <property type="component" value="Unassembled WGS sequence"/>
</dbReference>
<dbReference type="OrthoDB" id="5784205at2"/>
<reference evidence="1 2" key="1">
    <citation type="submission" date="2016-10" db="EMBL/GenBank/DDBJ databases">
        <authorList>
            <person name="de Groot N.N."/>
        </authorList>
    </citation>
    <scope>NUCLEOTIDE SEQUENCE [LARGE SCALE GENOMIC DNA]</scope>
    <source>
        <strain evidence="1 2">CGMCC 1.6291</strain>
    </source>
</reference>
<organism evidence="1 2">
    <name type="scientific">Aquisalimonas asiatica</name>
    <dbReference type="NCBI Taxonomy" id="406100"/>
    <lineage>
        <taxon>Bacteria</taxon>
        <taxon>Pseudomonadati</taxon>
        <taxon>Pseudomonadota</taxon>
        <taxon>Gammaproteobacteria</taxon>
        <taxon>Chromatiales</taxon>
        <taxon>Ectothiorhodospiraceae</taxon>
        <taxon>Aquisalimonas</taxon>
    </lineage>
</organism>
<accession>A0A1H8VB42</accession>
<sequence>MQDEQRTIDTAAQAVVDLGNQLAERDQEADMGDIADGLLSGAVHYWLYTRQPCEDPRCPDCAQLRTAEWRMQLLQQLVEEMARSSDYFESPGDMTPGNA</sequence>
<dbReference type="EMBL" id="FOEG01000011">
    <property type="protein sequence ID" value="SEP12533.1"/>
    <property type="molecule type" value="Genomic_DNA"/>
</dbReference>
<dbReference type="STRING" id="406100.SAMN04488052_11116"/>
<keyword evidence="2" id="KW-1185">Reference proteome</keyword>
<evidence type="ECO:0000313" key="1">
    <source>
        <dbReference type="EMBL" id="SEP12533.1"/>
    </source>
</evidence>
<name>A0A1H8VB42_9GAMM</name>
<protein>
    <submittedName>
        <fullName evidence="1">Uncharacterized protein</fullName>
    </submittedName>
</protein>
<dbReference type="AlphaFoldDB" id="A0A1H8VB42"/>
<proteinExistence type="predicted"/>
<dbReference type="RefSeq" id="WP_091645845.1">
    <property type="nucleotide sequence ID" value="NZ_FOEG01000011.1"/>
</dbReference>